<protein>
    <submittedName>
        <fullName evidence="2">Reverse transcriptase domain-containing protein</fullName>
    </submittedName>
</protein>
<name>A0ABQ5GQQ5_9ASTR</name>
<feature type="domain" description="Retrotransposon gag" evidence="1">
    <location>
        <begin position="7"/>
        <end position="74"/>
    </location>
</feature>
<dbReference type="InterPro" id="IPR005162">
    <property type="entry name" value="Retrotrans_gag_dom"/>
</dbReference>
<dbReference type="EMBL" id="BQNB010018763">
    <property type="protein sequence ID" value="GJT78002.1"/>
    <property type="molecule type" value="Genomic_DNA"/>
</dbReference>
<keyword evidence="2" id="KW-0695">RNA-directed DNA polymerase</keyword>
<evidence type="ECO:0000313" key="2">
    <source>
        <dbReference type="EMBL" id="GJT78002.1"/>
    </source>
</evidence>
<comment type="caution">
    <text evidence="2">The sequence shown here is derived from an EMBL/GenBank/DDBJ whole genome shotgun (WGS) entry which is preliminary data.</text>
</comment>
<evidence type="ECO:0000313" key="3">
    <source>
        <dbReference type="Proteomes" id="UP001151760"/>
    </source>
</evidence>
<evidence type="ECO:0000259" key="1">
    <source>
        <dbReference type="Pfam" id="PF03732"/>
    </source>
</evidence>
<gene>
    <name evidence="2" type="ORF">Tco_1044727</name>
</gene>
<dbReference type="Pfam" id="PF03732">
    <property type="entry name" value="Retrotrans_gag"/>
    <property type="match status" value="1"/>
</dbReference>
<proteinExistence type="predicted"/>
<sequence length="94" mass="11280">MPTWCHMFNATLLGSARLWFDELPPESIDSFKDLRKKFLTHYLQQKRYTRDPVELHHVKQREGESTEAFIERYTSESLMFKGAPELMRIYGFIH</sequence>
<dbReference type="PANTHER" id="PTHR33223:SF11">
    <property type="entry name" value="ELEMENT PROTEIN, PUTATIVE-RELATED"/>
    <property type="match status" value="1"/>
</dbReference>
<dbReference type="GO" id="GO:0003964">
    <property type="term" value="F:RNA-directed DNA polymerase activity"/>
    <property type="evidence" value="ECO:0007669"/>
    <property type="project" value="UniProtKB-KW"/>
</dbReference>
<keyword evidence="2" id="KW-0808">Transferase</keyword>
<dbReference type="PANTHER" id="PTHR33223">
    <property type="entry name" value="CCHC-TYPE DOMAIN-CONTAINING PROTEIN"/>
    <property type="match status" value="1"/>
</dbReference>
<organism evidence="2 3">
    <name type="scientific">Tanacetum coccineum</name>
    <dbReference type="NCBI Taxonomy" id="301880"/>
    <lineage>
        <taxon>Eukaryota</taxon>
        <taxon>Viridiplantae</taxon>
        <taxon>Streptophyta</taxon>
        <taxon>Embryophyta</taxon>
        <taxon>Tracheophyta</taxon>
        <taxon>Spermatophyta</taxon>
        <taxon>Magnoliopsida</taxon>
        <taxon>eudicotyledons</taxon>
        <taxon>Gunneridae</taxon>
        <taxon>Pentapetalae</taxon>
        <taxon>asterids</taxon>
        <taxon>campanulids</taxon>
        <taxon>Asterales</taxon>
        <taxon>Asteraceae</taxon>
        <taxon>Asteroideae</taxon>
        <taxon>Anthemideae</taxon>
        <taxon>Anthemidinae</taxon>
        <taxon>Tanacetum</taxon>
    </lineage>
</organism>
<keyword evidence="3" id="KW-1185">Reference proteome</keyword>
<reference evidence="2" key="1">
    <citation type="journal article" date="2022" name="Int. J. Mol. Sci.">
        <title>Draft Genome of Tanacetum Coccineum: Genomic Comparison of Closely Related Tanacetum-Family Plants.</title>
        <authorList>
            <person name="Yamashiro T."/>
            <person name="Shiraishi A."/>
            <person name="Nakayama K."/>
            <person name="Satake H."/>
        </authorList>
    </citation>
    <scope>NUCLEOTIDE SEQUENCE</scope>
</reference>
<dbReference type="Proteomes" id="UP001151760">
    <property type="component" value="Unassembled WGS sequence"/>
</dbReference>
<reference evidence="2" key="2">
    <citation type="submission" date="2022-01" db="EMBL/GenBank/DDBJ databases">
        <authorList>
            <person name="Yamashiro T."/>
            <person name="Shiraishi A."/>
            <person name="Satake H."/>
            <person name="Nakayama K."/>
        </authorList>
    </citation>
    <scope>NUCLEOTIDE SEQUENCE</scope>
</reference>
<keyword evidence="2" id="KW-0548">Nucleotidyltransferase</keyword>
<accession>A0ABQ5GQQ5</accession>